<dbReference type="InParanoid" id="G4U2V4"/>
<keyword evidence="2" id="KW-1185">Reference proteome</keyword>
<proteinExistence type="predicted"/>
<name>G4U2V4_SERID</name>
<organism evidence="1 2">
    <name type="scientific">Serendipita indica (strain DSM 11827)</name>
    <name type="common">Root endophyte fungus</name>
    <name type="synonym">Piriformospora indica</name>
    <dbReference type="NCBI Taxonomy" id="1109443"/>
    <lineage>
        <taxon>Eukaryota</taxon>
        <taxon>Fungi</taxon>
        <taxon>Dikarya</taxon>
        <taxon>Basidiomycota</taxon>
        <taxon>Agaricomycotina</taxon>
        <taxon>Agaricomycetes</taxon>
        <taxon>Sebacinales</taxon>
        <taxon>Serendipitaceae</taxon>
        <taxon>Serendipita</taxon>
    </lineage>
</organism>
<dbReference type="Proteomes" id="UP000007148">
    <property type="component" value="Unassembled WGS sequence"/>
</dbReference>
<accession>G4U2V4</accession>
<dbReference type="AlphaFoldDB" id="G4U2V4"/>
<protein>
    <submittedName>
        <fullName evidence="1">Uncharacterized protein</fullName>
    </submittedName>
</protein>
<evidence type="ECO:0000313" key="2">
    <source>
        <dbReference type="Proteomes" id="UP000007148"/>
    </source>
</evidence>
<comment type="caution">
    <text evidence="1">The sequence shown here is derived from an EMBL/GenBank/DDBJ whole genome shotgun (WGS) entry which is preliminary data.</text>
</comment>
<gene>
    <name evidence="1" type="ORF">PIIN_08736</name>
</gene>
<evidence type="ECO:0000313" key="1">
    <source>
        <dbReference type="EMBL" id="CCA77913.1"/>
    </source>
</evidence>
<reference evidence="1 2" key="1">
    <citation type="journal article" date="2011" name="PLoS Pathog.">
        <title>Endophytic Life Strategies Decoded by Genome and Transcriptome Analyses of the Mutualistic Root Symbiont Piriformospora indica.</title>
        <authorList>
            <person name="Zuccaro A."/>
            <person name="Lahrmann U."/>
            <person name="Guldener U."/>
            <person name="Langen G."/>
            <person name="Pfiffi S."/>
            <person name="Biedenkopf D."/>
            <person name="Wong P."/>
            <person name="Samans B."/>
            <person name="Grimm C."/>
            <person name="Basiewicz M."/>
            <person name="Murat C."/>
            <person name="Martin F."/>
            <person name="Kogel K.H."/>
        </authorList>
    </citation>
    <scope>NUCLEOTIDE SEQUENCE [LARGE SCALE GENOMIC DNA]</scope>
    <source>
        <strain evidence="1 2">DSM 11827</strain>
    </source>
</reference>
<dbReference type="EMBL" id="CAFZ01001877">
    <property type="protein sequence ID" value="CCA77913.1"/>
    <property type="molecule type" value="Genomic_DNA"/>
</dbReference>
<dbReference type="HOGENOM" id="CLU_2278544_0_0_1"/>
<sequence>MVFRTARQTTRLCKEPQLLLPLGLPGAQRRCPPKLASASLTKQPRLWGERVLLKALVDTKVELAWWVSAELLQRTEERPGICWWRCHSALTAKAKPAGKERI</sequence>